<evidence type="ECO:0000313" key="1">
    <source>
        <dbReference type="EMBL" id="KKL60423.1"/>
    </source>
</evidence>
<proteinExistence type="predicted"/>
<protein>
    <recommendedName>
        <fullName evidence="2">Large polyvalent protein associated domain-containing protein</fullName>
    </recommendedName>
</protein>
<feature type="non-terminal residue" evidence="1">
    <location>
        <position position="623"/>
    </location>
</feature>
<organism evidence="1">
    <name type="scientific">marine sediment metagenome</name>
    <dbReference type="NCBI Taxonomy" id="412755"/>
    <lineage>
        <taxon>unclassified sequences</taxon>
        <taxon>metagenomes</taxon>
        <taxon>ecological metagenomes</taxon>
    </lineage>
</organism>
<name>A0A0F9DFB9_9ZZZZ</name>
<feature type="non-terminal residue" evidence="1">
    <location>
        <position position="1"/>
    </location>
</feature>
<evidence type="ECO:0008006" key="2">
    <source>
        <dbReference type="Google" id="ProtNLM"/>
    </source>
</evidence>
<dbReference type="AlphaFoldDB" id="A0A0F9DFB9"/>
<dbReference type="EMBL" id="LAZR01029150">
    <property type="protein sequence ID" value="KKL60423.1"/>
    <property type="molecule type" value="Genomic_DNA"/>
</dbReference>
<comment type="caution">
    <text evidence="1">The sequence shown here is derived from an EMBL/GenBank/DDBJ whole genome shotgun (WGS) entry which is preliminary data.</text>
</comment>
<gene>
    <name evidence="1" type="ORF">LCGC14_2205470</name>
</gene>
<reference evidence="1" key="1">
    <citation type="journal article" date="2015" name="Nature">
        <title>Complex archaea that bridge the gap between prokaryotes and eukaryotes.</title>
        <authorList>
            <person name="Spang A."/>
            <person name="Saw J.H."/>
            <person name="Jorgensen S.L."/>
            <person name="Zaremba-Niedzwiedzka K."/>
            <person name="Martijn J."/>
            <person name="Lind A.E."/>
            <person name="van Eijk R."/>
            <person name="Schleper C."/>
            <person name="Guy L."/>
            <person name="Ettema T.J."/>
        </authorList>
    </citation>
    <scope>NUCLEOTIDE SEQUENCE</scope>
</reference>
<accession>A0A0F9DFB9</accession>
<sequence>KQYQIVEEFGATGSERPIPKFTEKIPWVKVSQRVFVTGLNEMNWAIYLKYDSAMTKVNELYATGEKKSKEGEAFSIENNMKDFSRMLSDMTGRASLGRFAAIAPIANALFFSMRLNLGRLLTPRHLLSPNQFVRAEAWKNLSLFVGTMSSVILMGSFLDWWDVELDKRSADFMKIRIGNIRVDPWGGHLQFVVFFSRMYEKTGLVSTTGAEYPVDPISLMTYFLRTKGAPLANLILEFITGKTFFGDKLDITDISQWLEKVVPFALRDIFEAFTEQGLIGAMIALPAIVGANVQAYKGDWEENVAKIGLPKYDDNVPYNIKDPIYDLLDFWADTASDFRGVDPATLTDSKGFTPLIRSVVEAYSLLTEINQMPNQRLTALNADPDEGLTYEDYYAQWKRRLELVASGDKEALQAFDADERTSHAYWGNFSKRQLYLLKEYHSLSPGDQAAFLKENLELYANPRDEWLRTHSKENALLALFGKADIFSIAAYNEVHALAKELDIPASAMVLKELDRITQLNLSYYEQNNLLDVYGGLDNNIEDENGETARSRAIDLLKKDNPNWVDDMRRIEALRVGTDEVPTPTEFVDAWADRGHVIDEFGSGSIEAKLWLLDNKNVHQWALD</sequence>